<comment type="caution">
    <text evidence="3">The sequence shown here is derived from an EMBL/GenBank/DDBJ whole genome shotgun (WGS) entry which is preliminary data.</text>
</comment>
<feature type="compositionally biased region" description="Acidic residues" evidence="1">
    <location>
        <begin position="212"/>
        <end position="222"/>
    </location>
</feature>
<name>A0AAN5CD29_9BILA</name>
<feature type="region of interest" description="Disordered" evidence="1">
    <location>
        <begin position="291"/>
        <end position="353"/>
    </location>
</feature>
<dbReference type="AlphaFoldDB" id="A0AAN5CD29"/>
<feature type="compositionally biased region" description="Pro residues" evidence="1">
    <location>
        <begin position="299"/>
        <end position="310"/>
    </location>
</feature>
<sequence>MITSILIVIWMDSTIAFLPPAPYHFQLRCLSGQSSPSLSTCNSSSTACAFFSSHNHESEGQYTCVDESFFERNHADSQSYLLSTCGPTPGCSLLPPFSLTNDTYRRLSLINSKPTKFCCSLFYNTLVKLVEDPSFQPKEPSLITCAGMDCDTGAVGCLVYAETRENVKEWEEKRKRKRHTWDGVKAIEVSFGSDEEEAEKMERKEIGKNEKEEEEDFGEEEEYSTEIVEYEEDDDPVEASTKCVYRHLQDELYKYCLLVHSKNEPLKCTSHLGFTLCCCFVFPGASTCDPTRVQRPKSLPTPPLRPPSSLPPSTASTPSTTTFTITTTTSSSTTTSTSIPSTTTSPPSTTTTSPISTCDVEYVKQLGGKTKMRVVCSSPSSPFFPSLITLSISYL</sequence>
<feature type="region of interest" description="Disordered" evidence="1">
    <location>
        <begin position="196"/>
        <end position="222"/>
    </location>
</feature>
<feature type="chain" id="PRO_5042982473" evidence="2">
    <location>
        <begin position="17"/>
        <end position="395"/>
    </location>
</feature>
<gene>
    <name evidence="3" type="ORF">PMAYCL1PPCAC_07266</name>
</gene>
<organism evidence="3 4">
    <name type="scientific">Pristionchus mayeri</name>
    <dbReference type="NCBI Taxonomy" id="1317129"/>
    <lineage>
        <taxon>Eukaryota</taxon>
        <taxon>Metazoa</taxon>
        <taxon>Ecdysozoa</taxon>
        <taxon>Nematoda</taxon>
        <taxon>Chromadorea</taxon>
        <taxon>Rhabditida</taxon>
        <taxon>Rhabditina</taxon>
        <taxon>Diplogasteromorpha</taxon>
        <taxon>Diplogasteroidea</taxon>
        <taxon>Neodiplogasteridae</taxon>
        <taxon>Pristionchus</taxon>
    </lineage>
</organism>
<feature type="compositionally biased region" description="Basic and acidic residues" evidence="1">
    <location>
        <begin position="200"/>
        <end position="211"/>
    </location>
</feature>
<evidence type="ECO:0000313" key="4">
    <source>
        <dbReference type="Proteomes" id="UP001328107"/>
    </source>
</evidence>
<evidence type="ECO:0000313" key="3">
    <source>
        <dbReference type="EMBL" id="GMR37071.1"/>
    </source>
</evidence>
<evidence type="ECO:0000256" key="2">
    <source>
        <dbReference type="SAM" id="SignalP"/>
    </source>
</evidence>
<dbReference type="Proteomes" id="UP001328107">
    <property type="component" value="Unassembled WGS sequence"/>
</dbReference>
<evidence type="ECO:0000256" key="1">
    <source>
        <dbReference type="SAM" id="MobiDB-lite"/>
    </source>
</evidence>
<proteinExistence type="predicted"/>
<accession>A0AAN5CD29</accession>
<protein>
    <submittedName>
        <fullName evidence="3">Uncharacterized protein</fullName>
    </submittedName>
</protein>
<keyword evidence="2" id="KW-0732">Signal</keyword>
<feature type="signal peptide" evidence="2">
    <location>
        <begin position="1"/>
        <end position="16"/>
    </location>
</feature>
<dbReference type="EMBL" id="BTRK01000002">
    <property type="protein sequence ID" value="GMR37071.1"/>
    <property type="molecule type" value="Genomic_DNA"/>
</dbReference>
<keyword evidence="4" id="KW-1185">Reference proteome</keyword>
<feature type="non-terminal residue" evidence="3">
    <location>
        <position position="395"/>
    </location>
</feature>
<reference evidence="4" key="1">
    <citation type="submission" date="2022-10" db="EMBL/GenBank/DDBJ databases">
        <title>Genome assembly of Pristionchus species.</title>
        <authorList>
            <person name="Yoshida K."/>
            <person name="Sommer R.J."/>
        </authorList>
    </citation>
    <scope>NUCLEOTIDE SEQUENCE [LARGE SCALE GENOMIC DNA]</scope>
    <source>
        <strain evidence="4">RS5460</strain>
    </source>
</reference>
<feature type="compositionally biased region" description="Low complexity" evidence="1">
    <location>
        <begin position="311"/>
        <end position="353"/>
    </location>
</feature>